<dbReference type="PANTHER" id="PTHR46630:SF1">
    <property type="entry name" value="TETRATRICOPEPTIDE REPEAT PROTEIN 29"/>
    <property type="match status" value="1"/>
</dbReference>
<keyword evidence="8" id="KW-0732">Signal</keyword>
<organism evidence="9 10">
    <name type="scientific">Persicimonas caeni</name>
    <dbReference type="NCBI Taxonomy" id="2292766"/>
    <lineage>
        <taxon>Bacteria</taxon>
        <taxon>Deltaproteobacteria</taxon>
        <taxon>Bradymonadales</taxon>
        <taxon>Bradymonadaceae</taxon>
        <taxon>Persicimonas</taxon>
    </lineage>
</organism>
<accession>A0A5B8Y606</accession>
<proteinExistence type="inferred from homology"/>
<dbReference type="AlphaFoldDB" id="A0A4Y6PV70"/>
<dbReference type="InterPro" id="IPR019734">
    <property type="entry name" value="TPR_rpt"/>
</dbReference>
<feature type="region of interest" description="Disordered" evidence="7">
    <location>
        <begin position="26"/>
        <end position="48"/>
    </location>
</feature>
<dbReference type="InterPro" id="IPR011990">
    <property type="entry name" value="TPR-like_helical_dom_sf"/>
</dbReference>
<evidence type="ECO:0000256" key="5">
    <source>
        <dbReference type="ARBA" id="ARBA00038253"/>
    </source>
</evidence>
<keyword evidence="4 6" id="KW-0802">TPR repeat</keyword>
<dbReference type="InterPro" id="IPR051476">
    <property type="entry name" value="Bac_ResReg_Asp_Phosphatase"/>
</dbReference>
<sequence>MKVRRQLVAWIGAGLMLAAGTPAFAQDSKQQQKAPAAESEAQGDADKAALDLLETAQKQYQAGKWEQARESYKKAYDTAPDDSRLKAQAALEWSSLLWEQGDYAAADKRVDDALRRARKLKMNEAVGRLLLTQGHIQASQGKLRKAENTLKICINLTSEQNDEVFGALCKLNHRLVRQLRGRPAGPDSDYKKAIAQLEAAGTPLSVGSALAKTAGLYAQGGNPAKALELLKRAQQSFSKADSVPAQLRNRLRIAKLLQEQGQHAQADKYLEGLVGKFSAMNNRPALVDALVLTAQSEMHKGNAAAAQKHYERALSVAKKTKSPNLIARSQLALCEFGVSAGKGSQFEDKCTAAAKTFDKLGIPDLAARSNAQLAGLYHAQGQLNKASAMYSKVIQRLEKTGVPGTHDTPAVATYRANLCQVEMSLRSNGAHYLCKKALEELEKQKSANPAMLAATHYGVGVTAGRDGWAPGGLDHLNKAVELSLEQTPPDRALASDAMLRRGIILGQMKNKEDEAAHAFKKGIAITEQDKSDSLRATRVQLRTQLAQLQLEEREWKTAKGSLEALIEDAKGDPQSQAWAYSGLARAELKLGDKKAAKKALQKGLPLAKKAGDKELVSNFKENLEKFEE</sequence>
<dbReference type="OrthoDB" id="5526188at2"/>
<dbReference type="SMART" id="SM00028">
    <property type="entry name" value="TPR"/>
    <property type="match status" value="7"/>
</dbReference>
<comment type="similarity">
    <text evidence="5">Belongs to the Rap family.</text>
</comment>
<evidence type="ECO:0000313" key="9">
    <source>
        <dbReference type="EMBL" id="QDG52009.1"/>
    </source>
</evidence>
<dbReference type="Proteomes" id="UP000315995">
    <property type="component" value="Chromosome"/>
</dbReference>
<dbReference type="RefSeq" id="WP_141198486.1">
    <property type="nucleotide sequence ID" value="NZ_CP041186.1"/>
</dbReference>
<dbReference type="SUPFAM" id="SSF48452">
    <property type="entry name" value="TPR-like"/>
    <property type="match status" value="4"/>
</dbReference>
<feature type="repeat" description="TPR" evidence="6">
    <location>
        <begin position="49"/>
        <end position="82"/>
    </location>
</feature>
<dbReference type="GO" id="GO:0005737">
    <property type="term" value="C:cytoplasm"/>
    <property type="evidence" value="ECO:0007669"/>
    <property type="project" value="UniProtKB-SubCell"/>
</dbReference>
<comment type="subcellular location">
    <subcellularLocation>
        <location evidence="1">Cytoplasm</location>
    </subcellularLocation>
</comment>
<feature type="chain" id="PRO_5030106501" description="Tetratricopeptide repeat protein" evidence="8">
    <location>
        <begin position="26"/>
        <end position="628"/>
    </location>
</feature>
<dbReference type="EMBL" id="CP041186">
    <property type="protein sequence ID" value="QDG52009.1"/>
    <property type="molecule type" value="Genomic_DNA"/>
</dbReference>
<dbReference type="Pfam" id="PF13432">
    <property type="entry name" value="TPR_16"/>
    <property type="match status" value="1"/>
</dbReference>
<evidence type="ECO:0008006" key="11">
    <source>
        <dbReference type="Google" id="ProtNLM"/>
    </source>
</evidence>
<name>A0A4Y6PV70_PERCE</name>
<reference evidence="9 10" key="1">
    <citation type="submission" date="2019-06" db="EMBL/GenBank/DDBJ databases">
        <title>Persicimonas caeni gen. nov., sp. nov., a predatory bacterium isolated from solar saltern.</title>
        <authorList>
            <person name="Wang S."/>
        </authorList>
    </citation>
    <scope>NUCLEOTIDE SEQUENCE [LARGE SCALE GENOMIC DNA]</scope>
    <source>
        <strain evidence="9 10">YN101</strain>
    </source>
</reference>
<dbReference type="Gene3D" id="1.25.40.10">
    <property type="entry name" value="Tetratricopeptide repeat domain"/>
    <property type="match status" value="4"/>
</dbReference>
<feature type="signal peptide" evidence="8">
    <location>
        <begin position="1"/>
        <end position="25"/>
    </location>
</feature>
<keyword evidence="2" id="KW-0963">Cytoplasm</keyword>
<evidence type="ECO:0000256" key="3">
    <source>
        <dbReference type="ARBA" id="ARBA00022737"/>
    </source>
</evidence>
<evidence type="ECO:0000256" key="8">
    <source>
        <dbReference type="SAM" id="SignalP"/>
    </source>
</evidence>
<evidence type="ECO:0000256" key="7">
    <source>
        <dbReference type="SAM" id="MobiDB-lite"/>
    </source>
</evidence>
<accession>A0A4Y6PV70</accession>
<evidence type="ECO:0000313" key="10">
    <source>
        <dbReference type="Proteomes" id="UP000315995"/>
    </source>
</evidence>
<protein>
    <recommendedName>
        <fullName evidence="11">Tetratricopeptide repeat protein</fullName>
    </recommendedName>
</protein>
<dbReference type="PROSITE" id="PS50005">
    <property type="entry name" value="TPR"/>
    <property type="match status" value="1"/>
</dbReference>
<keyword evidence="10" id="KW-1185">Reference proteome</keyword>
<evidence type="ECO:0000256" key="1">
    <source>
        <dbReference type="ARBA" id="ARBA00004496"/>
    </source>
</evidence>
<dbReference type="PANTHER" id="PTHR46630">
    <property type="entry name" value="TETRATRICOPEPTIDE REPEAT PROTEIN 29"/>
    <property type="match status" value="1"/>
</dbReference>
<gene>
    <name evidence="9" type="ORF">FIV42_15050</name>
</gene>
<evidence type="ECO:0000256" key="4">
    <source>
        <dbReference type="ARBA" id="ARBA00022803"/>
    </source>
</evidence>
<evidence type="ECO:0000256" key="2">
    <source>
        <dbReference type="ARBA" id="ARBA00022490"/>
    </source>
</evidence>
<evidence type="ECO:0000256" key="6">
    <source>
        <dbReference type="PROSITE-ProRule" id="PRU00339"/>
    </source>
</evidence>
<keyword evidence="3" id="KW-0677">Repeat</keyword>